<feature type="domain" description="Helicase ATP-binding" evidence="3">
    <location>
        <begin position="509"/>
        <end position="695"/>
    </location>
</feature>
<dbReference type="PROSITE" id="PS51194">
    <property type="entry name" value="HELICASE_CTER"/>
    <property type="match status" value="1"/>
</dbReference>
<dbReference type="SMART" id="SM00487">
    <property type="entry name" value="DEXDc"/>
    <property type="match status" value="1"/>
</dbReference>
<evidence type="ECO:0000313" key="5">
    <source>
        <dbReference type="EMBL" id="RCW87569.1"/>
    </source>
</evidence>
<dbReference type="RefSeq" id="WP_114428160.1">
    <property type="nucleotide sequence ID" value="NZ_QPJM01000001.1"/>
</dbReference>
<dbReference type="InterPro" id="IPR050496">
    <property type="entry name" value="SNF2_RAD54_helicase_repair"/>
</dbReference>
<dbReference type="AlphaFoldDB" id="A0A368Z6J4"/>
<dbReference type="InterPro" id="IPR027417">
    <property type="entry name" value="P-loop_NTPase"/>
</dbReference>
<dbReference type="Gene3D" id="3.40.50.300">
    <property type="entry name" value="P-loop containing nucleotide triphosphate hydrolases"/>
    <property type="match status" value="1"/>
</dbReference>
<reference evidence="5 6" key="1">
    <citation type="submission" date="2018-07" db="EMBL/GenBank/DDBJ databases">
        <title>Genomic Encyclopedia of Type Strains, Phase III (KMG-III): the genomes of soil and plant-associated and newly described type strains.</title>
        <authorList>
            <person name="Whitman W."/>
        </authorList>
    </citation>
    <scope>NUCLEOTIDE SEQUENCE [LARGE SCALE GENOMIC DNA]</scope>
    <source>
        <strain evidence="5 6">31-25a</strain>
    </source>
</reference>
<evidence type="ECO:0000259" key="3">
    <source>
        <dbReference type="PROSITE" id="PS51192"/>
    </source>
</evidence>
<protein>
    <submittedName>
        <fullName evidence="5">SNF2 family DNA or RNA helicase</fullName>
    </submittedName>
</protein>
<keyword evidence="5" id="KW-0067">ATP-binding</keyword>
<dbReference type="GO" id="GO:0016787">
    <property type="term" value="F:hydrolase activity"/>
    <property type="evidence" value="ECO:0007669"/>
    <property type="project" value="UniProtKB-KW"/>
</dbReference>
<dbReference type="PANTHER" id="PTHR45629">
    <property type="entry name" value="SNF2/RAD54 FAMILY MEMBER"/>
    <property type="match status" value="1"/>
</dbReference>
<dbReference type="Pfam" id="PF00176">
    <property type="entry name" value="SNF2-rel_dom"/>
    <property type="match status" value="1"/>
</dbReference>
<dbReference type="SUPFAM" id="SSF52540">
    <property type="entry name" value="P-loop containing nucleoside triphosphate hydrolases"/>
    <property type="match status" value="2"/>
</dbReference>
<dbReference type="InterPro" id="IPR000330">
    <property type="entry name" value="SNF2_N"/>
</dbReference>
<keyword evidence="1" id="KW-0378">Hydrolase</keyword>
<dbReference type="InterPro" id="IPR049730">
    <property type="entry name" value="SNF2/RAD54-like_C"/>
</dbReference>
<proteinExistence type="predicted"/>
<evidence type="ECO:0000256" key="2">
    <source>
        <dbReference type="SAM" id="MobiDB-lite"/>
    </source>
</evidence>
<dbReference type="Pfam" id="PF00271">
    <property type="entry name" value="Helicase_C"/>
    <property type="match status" value="1"/>
</dbReference>
<keyword evidence="5" id="KW-0547">Nucleotide-binding</keyword>
<organism evidence="5 6">
    <name type="scientific">Phyllobacterium bourgognense</name>
    <dbReference type="NCBI Taxonomy" id="314236"/>
    <lineage>
        <taxon>Bacteria</taxon>
        <taxon>Pseudomonadati</taxon>
        <taxon>Pseudomonadota</taxon>
        <taxon>Alphaproteobacteria</taxon>
        <taxon>Hyphomicrobiales</taxon>
        <taxon>Phyllobacteriaceae</taxon>
        <taxon>Phyllobacterium</taxon>
    </lineage>
</organism>
<comment type="caution">
    <text evidence="5">The sequence shown here is derived from an EMBL/GenBank/DDBJ whole genome shotgun (WGS) entry which is preliminary data.</text>
</comment>
<accession>A0A368Z6J4</accession>
<dbReference type="Proteomes" id="UP000253324">
    <property type="component" value="Unassembled WGS sequence"/>
</dbReference>
<dbReference type="InterPro" id="IPR001650">
    <property type="entry name" value="Helicase_C-like"/>
</dbReference>
<dbReference type="PROSITE" id="PS51192">
    <property type="entry name" value="HELICASE_ATP_BIND_1"/>
    <property type="match status" value="1"/>
</dbReference>
<dbReference type="InterPro" id="IPR038718">
    <property type="entry name" value="SNF2-like_sf"/>
</dbReference>
<gene>
    <name evidence="5" type="ORF">C7476_101335</name>
</gene>
<feature type="domain" description="Helicase C-terminal" evidence="4">
    <location>
        <begin position="821"/>
        <end position="979"/>
    </location>
</feature>
<dbReference type="GO" id="GO:0004386">
    <property type="term" value="F:helicase activity"/>
    <property type="evidence" value="ECO:0007669"/>
    <property type="project" value="UniProtKB-KW"/>
</dbReference>
<dbReference type="CDD" id="cd18793">
    <property type="entry name" value="SF2_C_SNF"/>
    <property type="match status" value="1"/>
</dbReference>
<keyword evidence="5" id="KW-0347">Helicase</keyword>
<name>A0A368Z6J4_9HYPH</name>
<dbReference type="EMBL" id="QPJM01000001">
    <property type="protein sequence ID" value="RCW87569.1"/>
    <property type="molecule type" value="Genomic_DNA"/>
</dbReference>
<dbReference type="Gene3D" id="3.40.50.10810">
    <property type="entry name" value="Tandem AAA-ATPase domain"/>
    <property type="match status" value="1"/>
</dbReference>
<dbReference type="SMART" id="SM00490">
    <property type="entry name" value="HELICc"/>
    <property type="match status" value="1"/>
</dbReference>
<evidence type="ECO:0000256" key="1">
    <source>
        <dbReference type="ARBA" id="ARBA00022801"/>
    </source>
</evidence>
<evidence type="ECO:0000313" key="6">
    <source>
        <dbReference type="Proteomes" id="UP000253324"/>
    </source>
</evidence>
<dbReference type="GO" id="GO:0005524">
    <property type="term" value="F:ATP binding"/>
    <property type="evidence" value="ECO:0007669"/>
    <property type="project" value="InterPro"/>
</dbReference>
<feature type="region of interest" description="Disordered" evidence="2">
    <location>
        <begin position="431"/>
        <end position="454"/>
    </location>
</feature>
<keyword evidence="6" id="KW-1185">Reference proteome</keyword>
<sequence length="993" mass="109007">MTRSFSILPTETGATISLNDISFFKKRTVPFDAWDPPEETARAAVRYLKRLVDNGDASLVPQGVAVTADGIVSLPMTIANALAVPVIAAVTLTLTVEGRVESPEGLIRFVWQDRNMRRITPNIVGPFLIANGETGRLSQPVYNLLNAIRGYNETLGRSADERIGPWLDVQNALERVTGESVKPDRTLQSLRIYQAGAFALDVREAAGGPKITPVLMAHSMRQSQADEIDAPEVIDGEQLGPVLSDQLPDNDTDALLVPELQKAFVAEFNQRTGRTGPAFALGRNSFVVIEPELQRALDVVKAAQRAPAEERRSFIANPRSFLDRELGDLSDEAGSIFVETHQYSARVLGLGRWEKPTLDWLTKQSTSWLPEKFQLAIGDHKFDLTPSDVDHLKSAVEQATHDFADTLVYQDKALGTLETIDALESLRGFADEGQPFPDGADGQPQTDDGESNAPVDTDILLINDHIDSVGFTAQIVPRRASLFENFPIDLLRSNKPKPHQEEGFAWLVKSWLSGTPGVLLADDMGLGKTFQALSFLAWFRRNQQAAGGRGRLFEGPIIIVAPTALLRNWEAEAGLHLVDDCLGQCVKAFGSNLGRLRTKKNEAWSPEDALDVDTLRDADWILTTYETLATYHRCFARVPYSIGVFDEMQKVKAPDTLNTHALKTLNVDFVLGMTGTPIENRLEDLWCIMDRVGPGYLGGLRDFSRTYNTDNAALKELKAKLDQPTAKHPPVMLRRMKQDILEGLPTKTSTTYPVAMPAEQAAAYANAVSAARRGERTMGAMLKAIHAFRGISLHPSGDRGVDVYDPVSRKAWIAKSARVSKTIDILSAVQMRGEKALVFIEDRAIQSAFTAIIAAELGLDREPDIINGDVAGAKRQDVVDRFQALPKGFDLLILSPKAAGIGLTITAANHVIHLSRWWNPAVEDQCNDRVYRIGQTKPVTVHVPIAVHPALGDSSFDVKLDALLDRKRNLSRDMLAPPITDGDVGELFNGAVE</sequence>
<evidence type="ECO:0000259" key="4">
    <source>
        <dbReference type="PROSITE" id="PS51194"/>
    </source>
</evidence>
<dbReference type="OrthoDB" id="9814088at2"/>
<dbReference type="PANTHER" id="PTHR45629:SF7">
    <property type="entry name" value="DNA EXCISION REPAIR PROTEIN ERCC-6-RELATED"/>
    <property type="match status" value="1"/>
</dbReference>
<dbReference type="InterPro" id="IPR014001">
    <property type="entry name" value="Helicase_ATP-bd"/>
</dbReference>